<proteinExistence type="predicted"/>
<dbReference type="RefSeq" id="WP_167270243.1">
    <property type="nucleotide sequence ID" value="NZ_JAASQJ010000002.1"/>
</dbReference>
<accession>A0ABX0UJT6</accession>
<name>A0ABX0UJT6_9BACT</name>
<sequence length="69" mass="8002">MDLFNNLVGLQYYVQIAERYKKNIFDYNVRVTKSDDEIFNYISALTSRLVLSSAEIQNGSPLNVLVRLK</sequence>
<evidence type="ECO:0000313" key="2">
    <source>
        <dbReference type="Proteomes" id="UP001179181"/>
    </source>
</evidence>
<evidence type="ECO:0000313" key="1">
    <source>
        <dbReference type="EMBL" id="NIJ53269.1"/>
    </source>
</evidence>
<gene>
    <name evidence="1" type="ORF">FHS68_002439</name>
</gene>
<keyword evidence="2" id="KW-1185">Reference proteome</keyword>
<organism evidence="1 2">
    <name type="scientific">Dyadobacter arcticus</name>
    <dbReference type="NCBI Taxonomy" id="1078754"/>
    <lineage>
        <taxon>Bacteria</taxon>
        <taxon>Pseudomonadati</taxon>
        <taxon>Bacteroidota</taxon>
        <taxon>Cytophagia</taxon>
        <taxon>Cytophagales</taxon>
        <taxon>Spirosomataceae</taxon>
        <taxon>Dyadobacter</taxon>
    </lineage>
</organism>
<reference evidence="1 2" key="1">
    <citation type="submission" date="2020-03" db="EMBL/GenBank/DDBJ databases">
        <title>Genomic Encyclopedia of Type Strains, Phase IV (KMG-IV): sequencing the most valuable type-strain genomes for metagenomic binning, comparative biology and taxonomic classification.</title>
        <authorList>
            <person name="Goeker M."/>
        </authorList>
    </citation>
    <scope>NUCLEOTIDE SEQUENCE [LARGE SCALE GENOMIC DNA]</scope>
    <source>
        <strain evidence="1 2">DSM 102865</strain>
    </source>
</reference>
<protein>
    <submittedName>
        <fullName evidence="1">Uncharacterized protein</fullName>
    </submittedName>
</protein>
<comment type="caution">
    <text evidence="1">The sequence shown here is derived from an EMBL/GenBank/DDBJ whole genome shotgun (WGS) entry which is preliminary data.</text>
</comment>
<dbReference type="EMBL" id="JAASQJ010000002">
    <property type="protein sequence ID" value="NIJ53269.1"/>
    <property type="molecule type" value="Genomic_DNA"/>
</dbReference>
<dbReference type="Proteomes" id="UP001179181">
    <property type="component" value="Unassembled WGS sequence"/>
</dbReference>